<dbReference type="GeneID" id="18483470"/>
<proteinExistence type="predicted"/>
<gene>
    <name evidence="2" type="ORF">TRIREDRAFT_122734</name>
</gene>
<sequence length="71" mass="8358">MTVYTKLVMEISTLSLTMMQIRIFPLFRLLWVSANVSRLNYANANPGNKKEIHRKEKVTRREEECSLSKNK</sequence>
<protein>
    <submittedName>
        <fullName evidence="2">Predicted protein</fullName>
    </submittedName>
</protein>
<dbReference type="KEGG" id="tre:TRIREDRAFT_122734"/>
<reference evidence="2 3" key="1">
    <citation type="journal article" date="2008" name="Nat. Biotechnol.">
        <title>Genome sequencing and analysis of the biomass-degrading fungus Trichoderma reesei (syn. Hypocrea jecorina).</title>
        <authorList>
            <person name="Martinez D."/>
            <person name="Berka R.M."/>
            <person name="Henrissat B."/>
            <person name="Saloheimo M."/>
            <person name="Arvas M."/>
            <person name="Baker S.E."/>
            <person name="Chapman J."/>
            <person name="Chertkov O."/>
            <person name="Coutinho P.M."/>
            <person name="Cullen D."/>
            <person name="Danchin E.G."/>
            <person name="Grigoriev I.V."/>
            <person name="Harris P."/>
            <person name="Jackson M."/>
            <person name="Kubicek C.P."/>
            <person name="Han C.S."/>
            <person name="Ho I."/>
            <person name="Larrondo L.F."/>
            <person name="de Leon A.L."/>
            <person name="Magnuson J.K."/>
            <person name="Merino S."/>
            <person name="Misra M."/>
            <person name="Nelson B."/>
            <person name="Putnam N."/>
            <person name="Robbertse B."/>
            <person name="Salamov A.A."/>
            <person name="Schmoll M."/>
            <person name="Terry A."/>
            <person name="Thayer N."/>
            <person name="Westerholm-Parvinen A."/>
            <person name="Schoch C.L."/>
            <person name="Yao J."/>
            <person name="Barabote R."/>
            <person name="Nelson M.A."/>
            <person name="Detter C."/>
            <person name="Bruce D."/>
            <person name="Kuske C.R."/>
            <person name="Xie G."/>
            <person name="Richardson P."/>
            <person name="Rokhsar D.S."/>
            <person name="Lucas S.M."/>
            <person name="Rubin E.M."/>
            <person name="Dunn-Coleman N."/>
            <person name="Ward M."/>
            <person name="Brettin T.S."/>
        </authorList>
    </citation>
    <scope>NUCLEOTIDE SEQUENCE [LARGE SCALE GENOMIC DNA]</scope>
    <source>
        <strain evidence="2 3">QM6a</strain>
    </source>
</reference>
<dbReference type="AlphaFoldDB" id="G0RN78"/>
<name>G0RN78_HYPJQ</name>
<dbReference type="Proteomes" id="UP000008984">
    <property type="component" value="Unassembled WGS sequence"/>
</dbReference>
<accession>G0RN78</accession>
<dbReference type="EMBL" id="GL985069">
    <property type="protein sequence ID" value="EGR47223.1"/>
    <property type="molecule type" value="Genomic_DNA"/>
</dbReference>
<evidence type="ECO:0000256" key="1">
    <source>
        <dbReference type="SAM" id="MobiDB-lite"/>
    </source>
</evidence>
<evidence type="ECO:0000313" key="3">
    <source>
        <dbReference type="Proteomes" id="UP000008984"/>
    </source>
</evidence>
<organism evidence="3">
    <name type="scientific">Hypocrea jecorina (strain QM6a)</name>
    <name type="common">Trichoderma reesei</name>
    <dbReference type="NCBI Taxonomy" id="431241"/>
    <lineage>
        <taxon>Eukaryota</taxon>
        <taxon>Fungi</taxon>
        <taxon>Dikarya</taxon>
        <taxon>Ascomycota</taxon>
        <taxon>Pezizomycotina</taxon>
        <taxon>Sordariomycetes</taxon>
        <taxon>Hypocreomycetidae</taxon>
        <taxon>Hypocreales</taxon>
        <taxon>Hypocreaceae</taxon>
        <taxon>Trichoderma</taxon>
    </lineage>
</organism>
<dbReference type="VEuPathDB" id="FungiDB:TRIREDRAFT_122734"/>
<keyword evidence="3" id="KW-1185">Reference proteome</keyword>
<dbReference type="RefSeq" id="XP_006966805.1">
    <property type="nucleotide sequence ID" value="XM_006966743.1"/>
</dbReference>
<evidence type="ECO:0000313" key="2">
    <source>
        <dbReference type="EMBL" id="EGR47223.1"/>
    </source>
</evidence>
<dbReference type="HOGENOM" id="CLU_202725_0_0_1"/>
<feature type="compositionally biased region" description="Basic and acidic residues" evidence="1">
    <location>
        <begin position="48"/>
        <end position="71"/>
    </location>
</feature>
<feature type="region of interest" description="Disordered" evidence="1">
    <location>
        <begin position="44"/>
        <end position="71"/>
    </location>
</feature>